<dbReference type="OrthoDB" id="9795769at2"/>
<dbReference type="InterPro" id="IPR002496">
    <property type="entry name" value="PRib_AMP_CycHydrolase_dom"/>
</dbReference>
<evidence type="ECO:0000313" key="16">
    <source>
        <dbReference type="Proteomes" id="UP000253606"/>
    </source>
</evidence>
<comment type="catalytic activity">
    <reaction evidence="1">
        <text>1-(5-phospho-beta-D-ribosyl)-5'-AMP + H2O = 1-(5-phospho-beta-D-ribosyl)-5-[(5-phospho-beta-D-ribosylamino)methylideneamino]imidazole-4-carboxamide</text>
        <dbReference type="Rhea" id="RHEA:20049"/>
        <dbReference type="ChEBI" id="CHEBI:15377"/>
        <dbReference type="ChEBI" id="CHEBI:58435"/>
        <dbReference type="ChEBI" id="CHEBI:59457"/>
        <dbReference type="EC" id="3.5.4.19"/>
    </reaction>
</comment>
<evidence type="ECO:0000256" key="13">
    <source>
        <dbReference type="ARBA" id="ARBA00023102"/>
    </source>
</evidence>
<keyword evidence="13" id="KW-0368">Histidine biosynthesis</keyword>
<evidence type="ECO:0000256" key="5">
    <source>
        <dbReference type="ARBA" id="ARBA00007731"/>
    </source>
</evidence>
<evidence type="ECO:0000256" key="8">
    <source>
        <dbReference type="ARBA" id="ARBA00012721"/>
    </source>
</evidence>
<dbReference type="PANTHER" id="PTHR42945:SF9">
    <property type="entry name" value="HISTIDINE BIOSYNTHESIS BIFUNCTIONAL PROTEIN HISIE"/>
    <property type="match status" value="1"/>
</dbReference>
<protein>
    <recommendedName>
        <fullName evidence="9">Histidine biosynthesis bifunctional protein HisIE</fullName>
        <ecNumber evidence="8">3.5.4.19</ecNumber>
        <ecNumber evidence="7">3.6.1.31</ecNumber>
    </recommendedName>
</protein>
<feature type="domain" description="Phosphoribosyl-AMP cyclohydrolase" evidence="14">
    <location>
        <begin position="34"/>
        <end position="109"/>
    </location>
</feature>
<dbReference type="EMBL" id="CP030840">
    <property type="protein sequence ID" value="AXC15375.1"/>
    <property type="molecule type" value="Genomic_DNA"/>
</dbReference>
<dbReference type="InterPro" id="IPR038019">
    <property type="entry name" value="PRib_AMP_CycHydrolase_sf"/>
</dbReference>
<evidence type="ECO:0000256" key="2">
    <source>
        <dbReference type="ARBA" id="ARBA00001460"/>
    </source>
</evidence>
<organism evidence="15 16">
    <name type="scientific">Acidisarcina polymorpha</name>
    <dbReference type="NCBI Taxonomy" id="2211140"/>
    <lineage>
        <taxon>Bacteria</taxon>
        <taxon>Pseudomonadati</taxon>
        <taxon>Acidobacteriota</taxon>
        <taxon>Terriglobia</taxon>
        <taxon>Terriglobales</taxon>
        <taxon>Acidobacteriaceae</taxon>
        <taxon>Acidisarcina</taxon>
    </lineage>
</organism>
<reference evidence="15 16" key="1">
    <citation type="journal article" date="2018" name="Front. Microbiol.">
        <title>Hydrolytic Capabilities as a Key to Environmental Success: Chitinolytic and Cellulolytic Acidobacteria From Acidic Sub-arctic Soils and Boreal Peatlands.</title>
        <authorList>
            <person name="Belova S.E."/>
            <person name="Ravin N.V."/>
            <person name="Pankratov T.A."/>
            <person name="Rakitin A.L."/>
            <person name="Ivanova A.A."/>
            <person name="Beletsky A.V."/>
            <person name="Mardanov A.V."/>
            <person name="Sinninghe Damste J.S."/>
            <person name="Dedysh S.N."/>
        </authorList>
    </citation>
    <scope>NUCLEOTIDE SEQUENCE [LARGE SCALE GENOMIC DNA]</scope>
    <source>
        <strain evidence="15 16">SBC82</strain>
    </source>
</reference>
<dbReference type="EC" id="3.5.4.19" evidence="8"/>
<dbReference type="RefSeq" id="WP_114209990.1">
    <property type="nucleotide sequence ID" value="NZ_CP030840.1"/>
</dbReference>
<evidence type="ECO:0000256" key="4">
    <source>
        <dbReference type="ARBA" id="ARBA00005204"/>
    </source>
</evidence>
<dbReference type="GO" id="GO:0004635">
    <property type="term" value="F:phosphoribosyl-AMP cyclohydrolase activity"/>
    <property type="evidence" value="ECO:0007669"/>
    <property type="project" value="UniProtKB-EC"/>
</dbReference>
<dbReference type="NCBIfam" id="NF000768">
    <property type="entry name" value="PRK00051.1"/>
    <property type="match status" value="1"/>
</dbReference>
<gene>
    <name evidence="15" type="ORF">ACPOL_6131</name>
</gene>
<comment type="similarity">
    <text evidence="5">In the C-terminal section; belongs to the PRA-PH family.</text>
</comment>
<evidence type="ECO:0000256" key="10">
    <source>
        <dbReference type="ARBA" id="ARBA00022490"/>
    </source>
</evidence>
<keyword evidence="12 15" id="KW-0378">Hydrolase</keyword>
<evidence type="ECO:0000256" key="3">
    <source>
        <dbReference type="ARBA" id="ARBA00005169"/>
    </source>
</evidence>
<evidence type="ECO:0000256" key="9">
    <source>
        <dbReference type="ARBA" id="ARBA00017720"/>
    </source>
</evidence>
<keyword evidence="16" id="KW-1185">Reference proteome</keyword>
<dbReference type="Proteomes" id="UP000253606">
    <property type="component" value="Chromosome"/>
</dbReference>
<proteinExistence type="inferred from homology"/>
<evidence type="ECO:0000256" key="6">
    <source>
        <dbReference type="ARBA" id="ARBA00008299"/>
    </source>
</evidence>
<dbReference type="Pfam" id="PF01502">
    <property type="entry name" value="PRA-CH"/>
    <property type="match status" value="1"/>
</dbReference>
<dbReference type="GO" id="GO:0004636">
    <property type="term" value="F:phosphoribosyl-ATP diphosphatase activity"/>
    <property type="evidence" value="ECO:0007669"/>
    <property type="project" value="UniProtKB-EC"/>
</dbReference>
<comment type="pathway">
    <text evidence="4">Amino-acid biosynthesis; L-histidine biosynthesis; L-histidine from 5-phospho-alpha-D-ribose 1-diphosphate: step 2/9.</text>
</comment>
<comment type="catalytic activity">
    <reaction evidence="2">
        <text>1-(5-phospho-beta-D-ribosyl)-ATP + H2O = 1-(5-phospho-beta-D-ribosyl)-5'-AMP + diphosphate + H(+)</text>
        <dbReference type="Rhea" id="RHEA:22828"/>
        <dbReference type="ChEBI" id="CHEBI:15377"/>
        <dbReference type="ChEBI" id="CHEBI:15378"/>
        <dbReference type="ChEBI" id="CHEBI:33019"/>
        <dbReference type="ChEBI" id="CHEBI:59457"/>
        <dbReference type="ChEBI" id="CHEBI:73183"/>
        <dbReference type="EC" id="3.6.1.31"/>
    </reaction>
</comment>
<evidence type="ECO:0000256" key="7">
    <source>
        <dbReference type="ARBA" id="ARBA00012414"/>
    </source>
</evidence>
<dbReference type="GO" id="GO:0000105">
    <property type="term" value="P:L-histidine biosynthetic process"/>
    <property type="evidence" value="ECO:0007669"/>
    <property type="project" value="UniProtKB-UniPathway"/>
</dbReference>
<dbReference type="AlphaFoldDB" id="A0A2Z5G9Y0"/>
<dbReference type="EC" id="3.6.1.31" evidence="7"/>
<sequence length="125" mass="14007">MTATTIEPNCIDFAKMDGLVPAIVQDAKTLEVLMVGFLNEISYAKTLETGFVTFWSRTRKKLWMKGETSGNRLRVVDASTDCDRDTLLFRVEVEGDGLVCHEGTVSCFTRPIRVSRDEQQAEVQA</sequence>
<comment type="pathway">
    <text evidence="3">Amino-acid biosynthesis; L-histidine biosynthesis; L-histidine from 5-phospho-alpha-D-ribose 1-diphosphate: step 3/9.</text>
</comment>
<dbReference type="Gene3D" id="3.10.20.810">
    <property type="entry name" value="Phosphoribosyl-AMP cyclohydrolase"/>
    <property type="match status" value="1"/>
</dbReference>
<keyword evidence="10" id="KW-0963">Cytoplasm</keyword>
<evidence type="ECO:0000256" key="11">
    <source>
        <dbReference type="ARBA" id="ARBA00022605"/>
    </source>
</evidence>
<comment type="similarity">
    <text evidence="6">In the N-terminal section; belongs to the PRA-CH family.</text>
</comment>
<dbReference type="KEGG" id="abas:ACPOL_6131"/>
<keyword evidence="11" id="KW-0028">Amino-acid biosynthesis</keyword>
<evidence type="ECO:0000259" key="14">
    <source>
        <dbReference type="Pfam" id="PF01502"/>
    </source>
</evidence>
<accession>A0A2Z5G9Y0</accession>
<dbReference type="SUPFAM" id="SSF141734">
    <property type="entry name" value="HisI-like"/>
    <property type="match status" value="1"/>
</dbReference>
<evidence type="ECO:0000256" key="12">
    <source>
        <dbReference type="ARBA" id="ARBA00022801"/>
    </source>
</evidence>
<evidence type="ECO:0000313" key="15">
    <source>
        <dbReference type="EMBL" id="AXC15375.1"/>
    </source>
</evidence>
<dbReference type="PANTHER" id="PTHR42945">
    <property type="entry name" value="HISTIDINE BIOSYNTHESIS BIFUNCTIONAL PROTEIN"/>
    <property type="match status" value="1"/>
</dbReference>
<dbReference type="FunFam" id="3.10.20.810:FF:000001">
    <property type="entry name" value="Histidine biosynthesis bifunctional protein HisIE"/>
    <property type="match status" value="1"/>
</dbReference>
<dbReference type="UniPathway" id="UPA00031">
    <property type="reaction ID" value="UER00008"/>
</dbReference>
<evidence type="ECO:0000256" key="1">
    <source>
        <dbReference type="ARBA" id="ARBA00000024"/>
    </source>
</evidence>
<name>A0A2Z5G9Y0_9BACT</name>